<dbReference type="Proteomes" id="UP000002037">
    <property type="component" value="Unassembled WGS sequence"/>
</dbReference>
<protein>
    <recommendedName>
        <fullName evidence="8">Redoxin domain-containing protein</fullName>
    </recommendedName>
</protein>
<dbReference type="Pfam" id="PF08534">
    <property type="entry name" value="Redoxin"/>
    <property type="match status" value="1"/>
</dbReference>
<evidence type="ECO:0000256" key="3">
    <source>
        <dbReference type="ARBA" id="ARBA00022862"/>
    </source>
</evidence>
<proteinExistence type="inferred from homology"/>
<evidence type="ECO:0000313" key="9">
    <source>
        <dbReference type="EMBL" id="EER31289.1"/>
    </source>
</evidence>
<evidence type="ECO:0000256" key="6">
    <source>
        <dbReference type="PIRSR" id="PIRSR637944-1"/>
    </source>
</evidence>
<reference evidence="9 10" key="1">
    <citation type="journal article" date="2009" name="Nature">
        <title>Evolution of pathogenicity and sexual reproduction in eight Candida genomes.</title>
        <authorList>
            <person name="Butler G."/>
            <person name="Rasmussen M.D."/>
            <person name="Lin M.F."/>
            <person name="Santos M.A."/>
            <person name="Sakthikumar S."/>
            <person name="Munro C.A."/>
            <person name="Rheinbay E."/>
            <person name="Grabherr M."/>
            <person name="Forche A."/>
            <person name="Reedy J.L."/>
            <person name="Agrafioti I."/>
            <person name="Arnaud M.B."/>
            <person name="Bates S."/>
            <person name="Brown A.J."/>
            <person name="Brunke S."/>
            <person name="Costanzo M.C."/>
            <person name="Fitzpatrick D.A."/>
            <person name="de Groot P.W."/>
            <person name="Harris D."/>
            <person name="Hoyer L.L."/>
            <person name="Hube B."/>
            <person name="Klis F.M."/>
            <person name="Kodira C."/>
            <person name="Lennard N."/>
            <person name="Logue M.E."/>
            <person name="Martin R."/>
            <person name="Neiman A.M."/>
            <person name="Nikolaou E."/>
            <person name="Quail M.A."/>
            <person name="Quinn J."/>
            <person name="Santos M.C."/>
            <person name="Schmitzberger F.F."/>
            <person name="Sherlock G."/>
            <person name="Shah P."/>
            <person name="Silverstein K.A."/>
            <person name="Skrzypek M.S."/>
            <person name="Soll D."/>
            <person name="Staggs R."/>
            <person name="Stansfield I."/>
            <person name="Stumpf M.P."/>
            <person name="Sudbery P.E."/>
            <person name="Srikantha T."/>
            <person name="Zeng Q."/>
            <person name="Berman J."/>
            <person name="Berriman M."/>
            <person name="Heitman J."/>
            <person name="Gow N.A."/>
            <person name="Lorenz M.C."/>
            <person name="Birren B.W."/>
            <person name="Kellis M."/>
            <person name="Cuomo C.A."/>
        </authorList>
    </citation>
    <scope>NUCLEOTIDE SEQUENCE [LARGE SCALE GENOMIC DNA]</scope>
    <source>
        <strain evidence="10">ATCC MYA-3404 / T1</strain>
    </source>
</reference>
<dbReference type="GO" id="GO:0005739">
    <property type="term" value="C:mitochondrion"/>
    <property type="evidence" value="ECO:0007669"/>
    <property type="project" value="TreeGrafter"/>
</dbReference>
<dbReference type="KEGG" id="ctp:CTRG_05019"/>
<accession>C5MG26</accession>
<dbReference type="GeneID" id="8299093"/>
<keyword evidence="10" id="KW-1185">Reference proteome</keyword>
<keyword evidence="5 7" id="KW-0676">Redox-active center</keyword>
<organism evidence="9 10">
    <name type="scientific">Candida tropicalis (strain ATCC MYA-3404 / T1)</name>
    <name type="common">Yeast</name>
    <dbReference type="NCBI Taxonomy" id="294747"/>
    <lineage>
        <taxon>Eukaryota</taxon>
        <taxon>Fungi</taxon>
        <taxon>Dikarya</taxon>
        <taxon>Ascomycota</taxon>
        <taxon>Saccharomycotina</taxon>
        <taxon>Pichiomycetes</taxon>
        <taxon>Debaryomycetaceae</taxon>
        <taxon>Candida/Lodderomyces clade</taxon>
        <taxon>Candida</taxon>
    </lineage>
</organism>
<dbReference type="Gene3D" id="3.40.30.10">
    <property type="entry name" value="Glutaredoxin"/>
    <property type="match status" value="1"/>
</dbReference>
<keyword evidence="3 7" id="KW-0049">Antioxidant</keyword>
<evidence type="ECO:0000256" key="5">
    <source>
        <dbReference type="ARBA" id="ARBA00023284"/>
    </source>
</evidence>
<evidence type="ECO:0000256" key="2">
    <source>
        <dbReference type="ARBA" id="ARBA00022559"/>
    </source>
</evidence>
<dbReference type="PANTHER" id="PTHR10430">
    <property type="entry name" value="PEROXIREDOXIN"/>
    <property type="match status" value="1"/>
</dbReference>
<dbReference type="GO" id="GO:0008379">
    <property type="term" value="F:thioredoxin peroxidase activity"/>
    <property type="evidence" value="ECO:0007669"/>
    <property type="project" value="InterPro"/>
</dbReference>
<evidence type="ECO:0000256" key="7">
    <source>
        <dbReference type="RuleBase" id="RU366011"/>
    </source>
</evidence>
<evidence type="ECO:0000256" key="4">
    <source>
        <dbReference type="ARBA" id="ARBA00023002"/>
    </source>
</evidence>
<name>C5MG26_CANTT</name>
<comment type="similarity">
    <text evidence="1 7">Belongs to the peroxiredoxin family. Prx5 subfamily.</text>
</comment>
<dbReference type="CDD" id="cd03013">
    <property type="entry name" value="PRX5_like"/>
    <property type="match status" value="1"/>
</dbReference>
<keyword evidence="2 7" id="KW-0575">Peroxidase</keyword>
<dbReference type="InterPro" id="IPR037944">
    <property type="entry name" value="PRX5-like"/>
</dbReference>
<dbReference type="eggNOG" id="KOG0541">
    <property type="taxonomic scope" value="Eukaryota"/>
</dbReference>
<dbReference type="InterPro" id="IPR013740">
    <property type="entry name" value="Redoxin"/>
</dbReference>
<dbReference type="GO" id="GO:0042744">
    <property type="term" value="P:hydrogen peroxide catabolic process"/>
    <property type="evidence" value="ECO:0007669"/>
    <property type="project" value="TreeGrafter"/>
</dbReference>
<evidence type="ECO:0000313" key="10">
    <source>
        <dbReference type="Proteomes" id="UP000002037"/>
    </source>
</evidence>
<dbReference type="HOGENOM" id="CLU_072440_1_1_1"/>
<dbReference type="OrthoDB" id="195498at2759"/>
<dbReference type="AlphaFoldDB" id="C5MG26"/>
<comment type="function">
    <text evidence="7">Thiol-specific peroxidase that catalyzes the reduction of hydrogen peroxide and organic hydroperoxides to water and alcohols, respectively. Plays a role in cell protection against oxidative stress by detoxifying peroxides.</text>
</comment>
<dbReference type="GO" id="GO:0045454">
    <property type="term" value="P:cell redox homeostasis"/>
    <property type="evidence" value="ECO:0007669"/>
    <property type="project" value="TreeGrafter"/>
</dbReference>
<feature type="active site" description="Cysteine sulfenic acid (-SOH) intermediate" evidence="6">
    <location>
        <position position="70"/>
    </location>
</feature>
<evidence type="ECO:0000259" key="8">
    <source>
        <dbReference type="Pfam" id="PF08534"/>
    </source>
</evidence>
<dbReference type="InterPro" id="IPR036249">
    <property type="entry name" value="Thioredoxin-like_sf"/>
</dbReference>
<dbReference type="RefSeq" id="XP_002550721.1">
    <property type="nucleotide sequence ID" value="XM_002550675.1"/>
</dbReference>
<dbReference type="VEuPathDB" id="FungiDB:CTRG_05019"/>
<feature type="domain" description="Redoxin" evidence="8">
    <location>
        <begin position="6"/>
        <end position="183"/>
    </location>
</feature>
<keyword evidence="4 7" id="KW-0560">Oxidoreductase</keyword>
<dbReference type="GO" id="GO:0005777">
    <property type="term" value="C:peroxisome"/>
    <property type="evidence" value="ECO:0007669"/>
    <property type="project" value="TreeGrafter"/>
</dbReference>
<evidence type="ECO:0000256" key="1">
    <source>
        <dbReference type="ARBA" id="ARBA00010505"/>
    </source>
</evidence>
<dbReference type="GO" id="GO:0034599">
    <property type="term" value="P:cellular response to oxidative stress"/>
    <property type="evidence" value="ECO:0007669"/>
    <property type="project" value="InterPro"/>
</dbReference>
<dbReference type="EMBL" id="GG692401">
    <property type="protein sequence ID" value="EER31289.1"/>
    <property type="molecule type" value="Genomic_DNA"/>
</dbReference>
<dbReference type="PANTHER" id="PTHR10430:SF16">
    <property type="entry name" value="PEROXIREDOXIN-5, MITOCHONDRIAL"/>
    <property type="match status" value="1"/>
</dbReference>
<dbReference type="STRING" id="294747.C5MG26"/>
<gene>
    <name evidence="9" type="ORF">CTRG_05019</name>
</gene>
<sequence>MSFKEGSKFPEGVEFTYIPIQLEDLTLIDPTKCQSTTTLKIDDILTKLSQSDESSKLVFVSVPGAFTPTCTESHVPGILENLDKLKSKNVGAIVVLAVNDAFVVNAWGKILIKEYVKQSNNIPEIYFASDGGFSGKYDLAADRGGVFRNKRYAAIVDSKSRDVSYLGVETERGVHVSGVDALLAKL</sequence>
<dbReference type="SUPFAM" id="SSF52833">
    <property type="entry name" value="Thioredoxin-like"/>
    <property type="match status" value="1"/>
</dbReference>